<reference evidence="2" key="2">
    <citation type="submission" date="2022-01" db="EMBL/GenBank/DDBJ databases">
        <authorList>
            <person name="Yamashiro T."/>
            <person name="Shiraishi A."/>
            <person name="Satake H."/>
            <person name="Nakayama K."/>
        </authorList>
    </citation>
    <scope>NUCLEOTIDE SEQUENCE</scope>
</reference>
<evidence type="ECO:0008006" key="4">
    <source>
        <dbReference type="Google" id="ProtNLM"/>
    </source>
</evidence>
<sequence>MQTRSAEQDPTTPYSEPERFIHQTLRKKKKRNSFIPNEDRVPKAKYPPFENLFEAEVVYNSFLDLPFPMGDDQLMWGNNRAIAPTPGAAIVAVDLGDNFTIKGHYLSMIKDRQFDGCSPANLHKHIAEFIKVCGMFRYGNTNADAIKLKLFHHP</sequence>
<name>A0ABQ4WZL2_9ASTR</name>
<evidence type="ECO:0000313" key="3">
    <source>
        <dbReference type="Proteomes" id="UP001151760"/>
    </source>
</evidence>
<gene>
    <name evidence="2" type="ORF">Tco_0652874</name>
</gene>
<reference evidence="2" key="1">
    <citation type="journal article" date="2022" name="Int. J. Mol. Sci.">
        <title>Draft Genome of Tanacetum Coccineum: Genomic Comparison of Closely Related Tanacetum-Family Plants.</title>
        <authorList>
            <person name="Yamashiro T."/>
            <person name="Shiraishi A."/>
            <person name="Nakayama K."/>
            <person name="Satake H."/>
        </authorList>
    </citation>
    <scope>NUCLEOTIDE SEQUENCE</scope>
</reference>
<keyword evidence="3" id="KW-1185">Reference proteome</keyword>
<evidence type="ECO:0000313" key="2">
    <source>
        <dbReference type="EMBL" id="GJS58090.1"/>
    </source>
</evidence>
<feature type="region of interest" description="Disordered" evidence="1">
    <location>
        <begin position="1"/>
        <end position="34"/>
    </location>
</feature>
<accession>A0ABQ4WZL2</accession>
<proteinExistence type="predicted"/>
<dbReference type="EMBL" id="BQNB010009055">
    <property type="protein sequence ID" value="GJS58090.1"/>
    <property type="molecule type" value="Genomic_DNA"/>
</dbReference>
<protein>
    <recommendedName>
        <fullName evidence="4">Reverse transcriptase domain-containing protein</fullName>
    </recommendedName>
</protein>
<feature type="compositionally biased region" description="Polar residues" evidence="1">
    <location>
        <begin position="1"/>
        <end position="14"/>
    </location>
</feature>
<dbReference type="Proteomes" id="UP001151760">
    <property type="component" value="Unassembled WGS sequence"/>
</dbReference>
<organism evidence="2 3">
    <name type="scientific">Tanacetum coccineum</name>
    <dbReference type="NCBI Taxonomy" id="301880"/>
    <lineage>
        <taxon>Eukaryota</taxon>
        <taxon>Viridiplantae</taxon>
        <taxon>Streptophyta</taxon>
        <taxon>Embryophyta</taxon>
        <taxon>Tracheophyta</taxon>
        <taxon>Spermatophyta</taxon>
        <taxon>Magnoliopsida</taxon>
        <taxon>eudicotyledons</taxon>
        <taxon>Gunneridae</taxon>
        <taxon>Pentapetalae</taxon>
        <taxon>asterids</taxon>
        <taxon>campanulids</taxon>
        <taxon>Asterales</taxon>
        <taxon>Asteraceae</taxon>
        <taxon>Asteroideae</taxon>
        <taxon>Anthemideae</taxon>
        <taxon>Anthemidinae</taxon>
        <taxon>Tanacetum</taxon>
    </lineage>
</organism>
<evidence type="ECO:0000256" key="1">
    <source>
        <dbReference type="SAM" id="MobiDB-lite"/>
    </source>
</evidence>
<comment type="caution">
    <text evidence="2">The sequence shown here is derived from an EMBL/GenBank/DDBJ whole genome shotgun (WGS) entry which is preliminary data.</text>
</comment>